<dbReference type="GO" id="GO:0006508">
    <property type="term" value="P:proteolysis"/>
    <property type="evidence" value="ECO:0007669"/>
    <property type="project" value="InterPro"/>
</dbReference>
<dbReference type="AlphaFoldDB" id="A0A258D8Z2"/>
<evidence type="ECO:0000313" key="6">
    <source>
        <dbReference type="Proteomes" id="UP000215616"/>
    </source>
</evidence>
<dbReference type="PANTHER" id="PTHR42776">
    <property type="entry name" value="SERINE PEPTIDASE S9 FAMILY MEMBER"/>
    <property type="match status" value="1"/>
</dbReference>
<dbReference type="InterPro" id="IPR011042">
    <property type="entry name" value="6-blade_b-propeller_TolB-like"/>
</dbReference>
<sequence length="819" mass="88311">MLQTSFRRRAIALAASVAIAALSSGAALAADVYKAPPAPIAQILDAAPTPSIAVSPDRKVLAQLGRENLPSIAAVSEPILRLGGYRINPRNNGPIEARSAWMNALSFQDVATGKTRAVALPAGARFLAPSWSPDGGKMAFIMDGKESLELWVVDVKAATARKASDVAISGVFGAGYDWLPDGSGFLVLAVVAGRGAPPAKDLTPTGPTIQESKGRTAAIRTYQDLLTNAHDEALFDYYFTSQLTRVDLADGKTTAVGKPGVISGFGVSPDGKYVLTNRLKRPYSYLVPASQFPTEIAVSTIDGQPVKTLVDRPLTDNLPAAFDAVPTGVRSVSWRADAPATLVWAEAQDGGEPRKKVAIHDSVFMQAAPFAGAPTKLIDLEQRYRGIEWGRDDLALVTSRWWQTRNQKLIAVNPSKPGTGRVIVDRNYQDRYNDPGRVLTRRDAKGEDLLHFTPDGKSVFVVGDGASAKGEFPFVGRMSLADGKVTKLWQAQAPYYQVPVALADEAGKTVITRRESAKEQPNYYIHAVAPGAKAKALTSFPDRAPQFAGVTKQTITYKRADGVTLSGVLYLPPGYDKAKDGPLPLLMWAYPAEFTDAAVASQTVDSGNRFTRPGGSSHLFLLTQGYAILDNPAFPIIGQNGAEPNDTYIEQLTADARAAVDAVVAMGVADRDRIAVGGHSYGAFMTANLLAHTRLFRAGIARSGAYNRTLTPFGFQAEQRTYWEATDTYTKMSPFTYAPNIKDPILLIHGEADDNSGTFPVQSERFYAALKGAGATVRYVTLPNEAHGYRARESTGHTLWEMAQWMDKYVKNAPKREAK</sequence>
<dbReference type="InterPro" id="IPR029058">
    <property type="entry name" value="AB_hydrolase_fold"/>
</dbReference>
<accession>A0A258D8Z2</accession>
<dbReference type="SUPFAM" id="SSF53474">
    <property type="entry name" value="alpha/beta-Hydrolases"/>
    <property type="match status" value="1"/>
</dbReference>
<dbReference type="Gene3D" id="3.40.50.1820">
    <property type="entry name" value="alpha/beta hydrolase"/>
    <property type="match status" value="1"/>
</dbReference>
<feature type="chain" id="PRO_5012965939" evidence="3">
    <location>
        <begin position="30"/>
        <end position="819"/>
    </location>
</feature>
<reference evidence="5 6" key="1">
    <citation type="submission" date="2017-03" db="EMBL/GenBank/DDBJ databases">
        <title>Lifting the veil on microbial sulfur biogeochemistry in mining wastewaters.</title>
        <authorList>
            <person name="Kantor R.S."/>
            <person name="Colenbrander Nelson T."/>
            <person name="Marshall S."/>
            <person name="Bennett D."/>
            <person name="Apte S."/>
            <person name="Camacho D."/>
            <person name="Thomas B.C."/>
            <person name="Warren L.A."/>
            <person name="Banfield J.F."/>
        </authorList>
    </citation>
    <scope>NUCLEOTIDE SEQUENCE [LARGE SCALE GENOMIC DNA]</scope>
    <source>
        <strain evidence="5">32-67-7</strain>
    </source>
</reference>
<dbReference type="GO" id="GO:0004252">
    <property type="term" value="F:serine-type endopeptidase activity"/>
    <property type="evidence" value="ECO:0007669"/>
    <property type="project" value="TreeGrafter"/>
</dbReference>
<dbReference type="Proteomes" id="UP000215616">
    <property type="component" value="Unassembled WGS sequence"/>
</dbReference>
<dbReference type="InterPro" id="IPR001375">
    <property type="entry name" value="Peptidase_S9_cat"/>
</dbReference>
<keyword evidence="3" id="KW-0732">Signal</keyword>
<evidence type="ECO:0000256" key="1">
    <source>
        <dbReference type="ARBA" id="ARBA00022801"/>
    </source>
</evidence>
<dbReference type="Pfam" id="PF00326">
    <property type="entry name" value="Peptidase_S9"/>
    <property type="match status" value="1"/>
</dbReference>
<comment type="caution">
    <text evidence="5">The sequence shown here is derived from an EMBL/GenBank/DDBJ whole genome shotgun (WGS) entry which is preliminary data.</text>
</comment>
<keyword evidence="2" id="KW-0720">Serine protease</keyword>
<evidence type="ECO:0000256" key="3">
    <source>
        <dbReference type="SAM" id="SignalP"/>
    </source>
</evidence>
<dbReference type="InterPro" id="IPR011659">
    <property type="entry name" value="WD40"/>
</dbReference>
<organism evidence="5 6">
    <name type="scientific">Caulobacter vibrioides</name>
    <name type="common">Caulobacter crescentus</name>
    <dbReference type="NCBI Taxonomy" id="155892"/>
    <lineage>
        <taxon>Bacteria</taxon>
        <taxon>Pseudomonadati</taxon>
        <taxon>Pseudomonadota</taxon>
        <taxon>Alphaproteobacteria</taxon>
        <taxon>Caulobacterales</taxon>
        <taxon>Caulobacteraceae</taxon>
        <taxon>Caulobacter</taxon>
    </lineage>
</organism>
<evidence type="ECO:0000256" key="2">
    <source>
        <dbReference type="ARBA" id="ARBA00022825"/>
    </source>
</evidence>
<dbReference type="Pfam" id="PF07676">
    <property type="entry name" value="PD40"/>
    <property type="match status" value="1"/>
</dbReference>
<dbReference type="PANTHER" id="PTHR42776:SF28">
    <property type="entry name" value="GLUTAMYL ENDOPEPTIDASE, CHLOROPLASTIC-RELATED"/>
    <property type="match status" value="1"/>
</dbReference>
<keyword evidence="1" id="KW-0378">Hydrolase</keyword>
<gene>
    <name evidence="5" type="ORF">B7Z12_07895</name>
</gene>
<name>A0A258D8Z2_CAUVI</name>
<dbReference type="Gene3D" id="2.120.10.30">
    <property type="entry name" value="TolB, C-terminal domain"/>
    <property type="match status" value="1"/>
</dbReference>
<proteinExistence type="predicted"/>
<protein>
    <submittedName>
        <fullName evidence="5">S9 family peptidase</fullName>
    </submittedName>
</protein>
<evidence type="ECO:0000259" key="4">
    <source>
        <dbReference type="Pfam" id="PF00326"/>
    </source>
</evidence>
<evidence type="ECO:0000313" key="5">
    <source>
        <dbReference type="EMBL" id="OYX04064.1"/>
    </source>
</evidence>
<feature type="domain" description="Peptidase S9 prolyl oligopeptidase catalytic" evidence="4">
    <location>
        <begin position="654"/>
        <end position="812"/>
    </location>
</feature>
<keyword evidence="2" id="KW-0645">Protease</keyword>
<dbReference type="EMBL" id="NCDQ01000100">
    <property type="protein sequence ID" value="OYX04064.1"/>
    <property type="molecule type" value="Genomic_DNA"/>
</dbReference>
<dbReference type="SUPFAM" id="SSF82171">
    <property type="entry name" value="DPP6 N-terminal domain-like"/>
    <property type="match status" value="1"/>
</dbReference>
<feature type="signal peptide" evidence="3">
    <location>
        <begin position="1"/>
        <end position="29"/>
    </location>
</feature>